<reference evidence="2 3" key="1">
    <citation type="journal article" date="2011" name="Proc. Natl. Acad. Sci. U.S.A.">
        <title>Genome and transcriptome analyses of the mountain pine beetle-fungal symbiont Grosmannia clavigera, a lodgepole pine pathogen.</title>
        <authorList>
            <person name="DiGuistini S."/>
            <person name="Wang Y."/>
            <person name="Liao N.Y."/>
            <person name="Taylor G."/>
            <person name="Tanguay P."/>
            <person name="Feau N."/>
            <person name="Henrissat B."/>
            <person name="Chan S.K."/>
            <person name="Hesse-Orce U."/>
            <person name="Alamouti S.M."/>
            <person name="Tsui C.K.M."/>
            <person name="Docking R.T."/>
            <person name="Levasseur A."/>
            <person name="Haridas S."/>
            <person name="Robertson G."/>
            <person name="Birol I."/>
            <person name="Holt R.A."/>
            <person name="Marra M.A."/>
            <person name="Hamelin R.C."/>
            <person name="Hirst M."/>
            <person name="Jones S.J.M."/>
            <person name="Bohlmann J."/>
            <person name="Breuil C."/>
        </authorList>
    </citation>
    <scope>NUCLEOTIDE SEQUENCE [LARGE SCALE GENOMIC DNA]</scope>
    <source>
        <strain evidence="3">kw1407 / UAMH 11150</strain>
    </source>
</reference>
<gene>
    <name evidence="2" type="ORF">CMQ_330</name>
</gene>
<name>F0XQW9_GROCL</name>
<keyword evidence="3" id="KW-1185">Reference proteome</keyword>
<evidence type="ECO:0000256" key="1">
    <source>
        <dbReference type="SAM" id="MobiDB-lite"/>
    </source>
</evidence>
<dbReference type="AlphaFoldDB" id="F0XQW9"/>
<dbReference type="RefSeq" id="XP_014169178.1">
    <property type="nucleotide sequence ID" value="XM_014313703.1"/>
</dbReference>
<dbReference type="OrthoDB" id="5244622at2759"/>
<feature type="region of interest" description="Disordered" evidence="1">
    <location>
        <begin position="264"/>
        <end position="297"/>
    </location>
</feature>
<dbReference type="HOGENOM" id="CLU_474908_0_0_1"/>
<feature type="region of interest" description="Disordered" evidence="1">
    <location>
        <begin position="66"/>
        <end position="128"/>
    </location>
</feature>
<feature type="compositionally biased region" description="Basic and acidic residues" evidence="1">
    <location>
        <begin position="103"/>
        <end position="120"/>
    </location>
</feature>
<dbReference type="InParanoid" id="F0XQW9"/>
<feature type="compositionally biased region" description="Polar residues" evidence="1">
    <location>
        <begin position="86"/>
        <end position="102"/>
    </location>
</feature>
<dbReference type="GeneID" id="25976385"/>
<accession>F0XQW9</accession>
<proteinExistence type="predicted"/>
<protein>
    <submittedName>
        <fullName evidence="2">Uncharacterized protein</fullName>
    </submittedName>
</protein>
<dbReference type="Proteomes" id="UP000007796">
    <property type="component" value="Unassembled WGS sequence"/>
</dbReference>
<sequence>MSPSEETRRPANAGWGENRHHENSHLLRAGLLSQIYEISRSSVNAKQGLNSIKHLIECHGRKKSVEPVASATSQMTTHHISPLTPPRSTSDDTSAETYSTEASIRDRDDSTEESESRSPCDEDGDTNRGFLASLAEKQAQSSLREDTENLWNEFSLEEELEGIADAPAQDRAVMRAAMHEREKARKKWLQESAAEKRRIAEREGLKLQKAFRNAAFSAPPDSPAQHKDCSSAAQVFTTATAAAPQAFPTSSKSSSEVHVVARKSMVEDDDDDEDGEKRTGQQISRWQSSDKPKEATSPVIISITGSPTRNVDRFGIEFAPENLANNFNKENHRRSILIQNIPHSFTREHFGHPASGKGVSVSLLPMPTYPTPESLAYEGGEAVSPPGLPRQTRCLLIDSFPKKFVNELCIELLLDVRHTPTKIQTLEEMWFEDDTLHINFTSIREAVKAYNTVKYFYFGKFSMNARFGVDPCSLPILEKVDAVGNIKLASHGCVRLKSLIETVGLAAYSRSHRDEHDHSVSNALSHKAEEEGKHSSKVSALLAGDTAAANKPSTMGIATTMPWTEELMKGLELF</sequence>
<feature type="region of interest" description="Disordered" evidence="1">
    <location>
        <begin position="1"/>
        <end position="20"/>
    </location>
</feature>
<dbReference type="eggNOG" id="ENOG502ST9Y">
    <property type="taxonomic scope" value="Eukaryota"/>
</dbReference>
<evidence type="ECO:0000313" key="2">
    <source>
        <dbReference type="EMBL" id="EFX00013.1"/>
    </source>
</evidence>
<evidence type="ECO:0000313" key="3">
    <source>
        <dbReference type="Proteomes" id="UP000007796"/>
    </source>
</evidence>
<dbReference type="EMBL" id="GL629807">
    <property type="protein sequence ID" value="EFX00013.1"/>
    <property type="molecule type" value="Genomic_DNA"/>
</dbReference>
<feature type="compositionally biased region" description="Polar residues" evidence="1">
    <location>
        <begin position="70"/>
        <end position="79"/>
    </location>
</feature>
<organism evidence="3">
    <name type="scientific">Grosmannia clavigera (strain kw1407 / UAMH 11150)</name>
    <name type="common">Blue stain fungus</name>
    <name type="synonym">Graphiocladiella clavigera</name>
    <dbReference type="NCBI Taxonomy" id="655863"/>
    <lineage>
        <taxon>Eukaryota</taxon>
        <taxon>Fungi</taxon>
        <taxon>Dikarya</taxon>
        <taxon>Ascomycota</taxon>
        <taxon>Pezizomycotina</taxon>
        <taxon>Sordariomycetes</taxon>
        <taxon>Sordariomycetidae</taxon>
        <taxon>Ophiostomatales</taxon>
        <taxon>Ophiostomataceae</taxon>
        <taxon>Leptographium</taxon>
    </lineage>
</organism>